<comment type="caution">
    <text evidence="2">The sequence shown here is derived from an EMBL/GenBank/DDBJ whole genome shotgun (WGS) entry which is preliminary data.</text>
</comment>
<dbReference type="Proteomes" id="UP000298663">
    <property type="component" value="Chromosome X"/>
</dbReference>
<evidence type="ECO:0000313" key="3">
    <source>
        <dbReference type="Proteomes" id="UP000298663"/>
    </source>
</evidence>
<feature type="region of interest" description="Disordered" evidence="1">
    <location>
        <begin position="23"/>
        <end position="109"/>
    </location>
</feature>
<evidence type="ECO:0000313" key="2">
    <source>
        <dbReference type="EMBL" id="TMS32579.1"/>
    </source>
</evidence>
<protein>
    <submittedName>
        <fullName evidence="2">Uncharacterized protein</fullName>
    </submittedName>
</protein>
<gene>
    <name evidence="2" type="ORF">L596_000399</name>
</gene>
<sequence length="109" mass="12257">MARCSGGESHRFYFSGEPADRFCGREYRRRKTIEDSWTEARREPEDKGIKARNPALSGELSGSRRDRPPAPGPKRLGEIEGKTPTTHHQTRPSGEPKARRKEGPAASLR</sequence>
<name>A0A4U8UJF1_STECR</name>
<feature type="compositionally biased region" description="Basic and acidic residues" evidence="1">
    <location>
        <begin position="94"/>
        <end position="103"/>
    </location>
</feature>
<proteinExistence type="predicted"/>
<reference evidence="2 3" key="2">
    <citation type="journal article" date="2019" name="G3 (Bethesda)">
        <title>Hybrid Assembly of the Genome of the Entomopathogenic Nematode Steinernema carpocapsae Identifies the X-Chromosome.</title>
        <authorList>
            <person name="Serra L."/>
            <person name="Macchietto M."/>
            <person name="Macias-Munoz A."/>
            <person name="McGill C.J."/>
            <person name="Rodriguez I.M."/>
            <person name="Rodriguez B."/>
            <person name="Murad R."/>
            <person name="Mortazavi A."/>
        </authorList>
    </citation>
    <scope>NUCLEOTIDE SEQUENCE [LARGE SCALE GENOMIC DNA]</scope>
    <source>
        <strain evidence="2 3">ALL</strain>
    </source>
</reference>
<dbReference type="EMBL" id="CM016762">
    <property type="protein sequence ID" value="TMS32579.1"/>
    <property type="molecule type" value="Genomic_DNA"/>
</dbReference>
<accession>A0A4U8UJF1</accession>
<evidence type="ECO:0000256" key="1">
    <source>
        <dbReference type="SAM" id="MobiDB-lite"/>
    </source>
</evidence>
<dbReference type="AlphaFoldDB" id="A0A4U8UJF1"/>
<dbReference type="EMBL" id="AZBU02000001">
    <property type="protein sequence ID" value="TMS32579.1"/>
    <property type="molecule type" value="Genomic_DNA"/>
</dbReference>
<organism evidence="2 3">
    <name type="scientific">Steinernema carpocapsae</name>
    <name type="common">Entomopathogenic nematode</name>
    <dbReference type="NCBI Taxonomy" id="34508"/>
    <lineage>
        <taxon>Eukaryota</taxon>
        <taxon>Metazoa</taxon>
        <taxon>Ecdysozoa</taxon>
        <taxon>Nematoda</taxon>
        <taxon>Chromadorea</taxon>
        <taxon>Rhabditida</taxon>
        <taxon>Tylenchina</taxon>
        <taxon>Panagrolaimomorpha</taxon>
        <taxon>Strongyloidoidea</taxon>
        <taxon>Steinernematidae</taxon>
        <taxon>Steinernema</taxon>
    </lineage>
</organism>
<reference evidence="2 3" key="1">
    <citation type="journal article" date="2015" name="Genome Biol.">
        <title>Comparative genomics of Steinernema reveals deeply conserved gene regulatory networks.</title>
        <authorList>
            <person name="Dillman A.R."/>
            <person name="Macchietto M."/>
            <person name="Porter C.F."/>
            <person name="Rogers A."/>
            <person name="Williams B."/>
            <person name="Antoshechkin I."/>
            <person name="Lee M.M."/>
            <person name="Goodwin Z."/>
            <person name="Lu X."/>
            <person name="Lewis E.E."/>
            <person name="Goodrich-Blair H."/>
            <person name="Stock S.P."/>
            <person name="Adams B.J."/>
            <person name="Sternberg P.W."/>
            <person name="Mortazavi A."/>
        </authorList>
    </citation>
    <scope>NUCLEOTIDE SEQUENCE [LARGE SCALE GENOMIC DNA]</scope>
    <source>
        <strain evidence="2 3">ALL</strain>
    </source>
</reference>
<feature type="compositionally biased region" description="Basic and acidic residues" evidence="1">
    <location>
        <begin position="23"/>
        <end position="49"/>
    </location>
</feature>
<keyword evidence="3" id="KW-1185">Reference proteome</keyword>